<dbReference type="InterPro" id="IPR032675">
    <property type="entry name" value="LRR_dom_sf"/>
</dbReference>
<protein>
    <submittedName>
        <fullName evidence="4">Uncharacterized protein</fullName>
    </submittedName>
</protein>
<sequence>MERKKMGKKFLGFIVITWMISSSSAAQITCQFSGTNCNVVSTTAITRPNEVITVSGMPLNYVNTAVNSVIFKDLRSTYVPNGICKIFPNLGAISFNGCSITNLLKDSFLGCPNLVTIYMAGPNVPIIPAGFTQSNLKLINFVVMYADTIKVERNALIGLTNLQQLIMSNNKITCLPYDIFQSKPNLVSIDFSNNKIAALDQKLFNNLPTLMTANFKYNLIATLPNFELLNTGSSYLVTTLQMDFDYNQIRSINPNICTIIATRLTNRKMTIINIGGSPCTLYNNDISQINPSACNEKRVLKVCYSNWTPTTYVPIQC</sequence>
<feature type="chain" id="PRO_5040369618" evidence="3">
    <location>
        <begin position="26"/>
        <end position="317"/>
    </location>
</feature>
<gene>
    <name evidence="4" type="ORF">CHIRRI_LOCUS3051</name>
</gene>
<dbReference type="PANTHER" id="PTHR24366">
    <property type="entry name" value="IG(IMMUNOGLOBULIN) AND LRR(LEUCINE RICH REPEAT) DOMAINS"/>
    <property type="match status" value="1"/>
</dbReference>
<evidence type="ECO:0000256" key="2">
    <source>
        <dbReference type="ARBA" id="ARBA00022737"/>
    </source>
</evidence>
<dbReference type="InterPro" id="IPR001611">
    <property type="entry name" value="Leu-rich_rpt"/>
</dbReference>
<keyword evidence="5" id="KW-1185">Reference proteome</keyword>
<dbReference type="AlphaFoldDB" id="A0A9N9WLE7"/>
<evidence type="ECO:0000256" key="1">
    <source>
        <dbReference type="ARBA" id="ARBA00022614"/>
    </source>
</evidence>
<evidence type="ECO:0000313" key="4">
    <source>
        <dbReference type="EMBL" id="CAG9800100.1"/>
    </source>
</evidence>
<dbReference type="InterPro" id="IPR003591">
    <property type="entry name" value="Leu-rich_rpt_typical-subtyp"/>
</dbReference>
<organism evidence="4 5">
    <name type="scientific">Chironomus riparius</name>
    <dbReference type="NCBI Taxonomy" id="315576"/>
    <lineage>
        <taxon>Eukaryota</taxon>
        <taxon>Metazoa</taxon>
        <taxon>Ecdysozoa</taxon>
        <taxon>Arthropoda</taxon>
        <taxon>Hexapoda</taxon>
        <taxon>Insecta</taxon>
        <taxon>Pterygota</taxon>
        <taxon>Neoptera</taxon>
        <taxon>Endopterygota</taxon>
        <taxon>Diptera</taxon>
        <taxon>Nematocera</taxon>
        <taxon>Chironomoidea</taxon>
        <taxon>Chironomidae</taxon>
        <taxon>Chironominae</taxon>
        <taxon>Chironomus</taxon>
    </lineage>
</organism>
<accession>A0A9N9WLE7</accession>
<keyword evidence="3" id="KW-0732">Signal</keyword>
<dbReference type="Gene3D" id="3.80.10.10">
    <property type="entry name" value="Ribonuclease Inhibitor"/>
    <property type="match status" value="1"/>
</dbReference>
<evidence type="ECO:0000256" key="3">
    <source>
        <dbReference type="SAM" id="SignalP"/>
    </source>
</evidence>
<keyword evidence="2" id="KW-0677">Repeat</keyword>
<evidence type="ECO:0000313" key="5">
    <source>
        <dbReference type="Proteomes" id="UP001153620"/>
    </source>
</evidence>
<proteinExistence type="predicted"/>
<dbReference type="PROSITE" id="PS51450">
    <property type="entry name" value="LRR"/>
    <property type="match status" value="1"/>
</dbReference>
<dbReference type="SUPFAM" id="SSF52058">
    <property type="entry name" value="L domain-like"/>
    <property type="match status" value="1"/>
</dbReference>
<dbReference type="SMART" id="SM00369">
    <property type="entry name" value="LRR_TYP"/>
    <property type="match status" value="2"/>
</dbReference>
<name>A0A9N9WLE7_9DIPT</name>
<reference evidence="4" key="2">
    <citation type="submission" date="2022-10" db="EMBL/GenBank/DDBJ databases">
        <authorList>
            <consortium name="ENA_rothamsted_submissions"/>
            <consortium name="culmorum"/>
            <person name="King R."/>
        </authorList>
    </citation>
    <scope>NUCLEOTIDE SEQUENCE</scope>
</reference>
<dbReference type="EMBL" id="OU895877">
    <property type="protein sequence ID" value="CAG9800100.1"/>
    <property type="molecule type" value="Genomic_DNA"/>
</dbReference>
<feature type="signal peptide" evidence="3">
    <location>
        <begin position="1"/>
        <end position="25"/>
    </location>
</feature>
<reference evidence="4" key="1">
    <citation type="submission" date="2022-01" db="EMBL/GenBank/DDBJ databases">
        <authorList>
            <person name="King R."/>
        </authorList>
    </citation>
    <scope>NUCLEOTIDE SEQUENCE</scope>
</reference>
<dbReference type="Proteomes" id="UP001153620">
    <property type="component" value="Chromosome 1"/>
</dbReference>
<dbReference type="OrthoDB" id="1600340at2759"/>
<keyword evidence="1" id="KW-0433">Leucine-rich repeat</keyword>
<dbReference type="PANTHER" id="PTHR24366:SF96">
    <property type="entry name" value="LEUCINE RICH REPEAT CONTAINING 53"/>
    <property type="match status" value="1"/>
</dbReference>